<feature type="binding site" evidence="15">
    <location>
        <position position="163"/>
    </location>
    <ligand>
        <name>5-phospho-alpha-D-ribose 1-diphosphate</name>
        <dbReference type="ChEBI" id="CHEBI:58017"/>
    </ligand>
</feature>
<dbReference type="InterPro" id="IPR050054">
    <property type="entry name" value="UPRTase/APRTase"/>
</dbReference>
<dbReference type="NCBIfam" id="NF001097">
    <property type="entry name" value="PRK00129.1"/>
    <property type="match status" value="1"/>
</dbReference>
<evidence type="ECO:0000256" key="14">
    <source>
        <dbReference type="ARBA" id="ARBA00079807"/>
    </source>
</evidence>
<evidence type="ECO:0000313" key="17">
    <source>
        <dbReference type="EMBL" id="EEF69091.1"/>
    </source>
</evidence>
<evidence type="ECO:0000256" key="15">
    <source>
        <dbReference type="HAMAP-Rule" id="MF_01218"/>
    </source>
</evidence>
<keyword evidence="8 15" id="KW-0460">Magnesium</keyword>
<dbReference type="GO" id="GO:0000287">
    <property type="term" value="F:magnesium ion binding"/>
    <property type="evidence" value="ECO:0007669"/>
    <property type="project" value="UniProtKB-UniRule"/>
</dbReference>
<dbReference type="EC" id="2.4.2.9" evidence="3 15"/>
<dbReference type="InterPro" id="IPR000836">
    <property type="entry name" value="PRTase_dom"/>
</dbReference>
<comment type="cofactor">
    <cofactor evidence="15">
        <name>Mg(2+)</name>
        <dbReference type="ChEBI" id="CHEBI:18420"/>
    </cofactor>
    <text evidence="15">Binds 1 Mg(2+) ion per subunit. The magnesium is bound as Mg-PRPP.</text>
</comment>
<comment type="activity regulation">
    <text evidence="15">Allosterically activated by GTP.</text>
</comment>
<dbReference type="InterPro" id="IPR005765">
    <property type="entry name" value="UPRT"/>
</dbReference>
<evidence type="ECO:0000256" key="2">
    <source>
        <dbReference type="ARBA" id="ARBA00009516"/>
    </source>
</evidence>
<reference evidence="17 18" key="2">
    <citation type="submission" date="2009-02" db="EMBL/GenBank/DDBJ databases">
        <title>Draft genome sequence of Holdemania filiformis DSM 12042.</title>
        <authorList>
            <person name="Sudarsanam P."/>
            <person name="Ley R."/>
            <person name="Guruge J."/>
            <person name="Turnbaugh P.J."/>
            <person name="Mahowald M."/>
            <person name="Liep D."/>
            <person name="Gordon J."/>
        </authorList>
    </citation>
    <scope>NUCLEOTIDE SEQUENCE [LARGE SCALE GENOMIC DNA]</scope>
    <source>
        <strain evidence="17 18">DSM 12042</strain>
    </source>
</reference>
<dbReference type="SUPFAM" id="SSF53271">
    <property type="entry name" value="PRTase-like"/>
    <property type="match status" value="1"/>
</dbReference>
<dbReference type="UniPathway" id="UPA00574">
    <property type="reaction ID" value="UER00636"/>
</dbReference>
<evidence type="ECO:0000256" key="5">
    <source>
        <dbReference type="ARBA" id="ARBA00022676"/>
    </source>
</evidence>
<reference evidence="17 18" key="1">
    <citation type="submission" date="2008-12" db="EMBL/GenBank/DDBJ databases">
        <authorList>
            <person name="Fulton L."/>
            <person name="Clifton S."/>
            <person name="Fulton B."/>
            <person name="Xu J."/>
            <person name="Minx P."/>
            <person name="Pepin K.H."/>
            <person name="Johnson M."/>
            <person name="Bhonagiri V."/>
            <person name="Nash W.E."/>
            <person name="Mardis E.R."/>
            <person name="Wilson R.K."/>
        </authorList>
    </citation>
    <scope>NUCLEOTIDE SEQUENCE [LARGE SCALE GENOMIC DNA]</scope>
    <source>
        <strain evidence="17 18">DSM 12042</strain>
    </source>
</reference>
<dbReference type="EMBL" id="ACCF01000047">
    <property type="protein sequence ID" value="EEF69091.1"/>
    <property type="molecule type" value="Genomic_DNA"/>
</dbReference>
<dbReference type="AlphaFoldDB" id="B9Y4M1"/>
<dbReference type="Proteomes" id="UP000005950">
    <property type="component" value="Unassembled WGS sequence"/>
</dbReference>
<comment type="pathway">
    <text evidence="1 15">Pyrimidine metabolism; UMP biosynthesis via salvage pathway; UMP from uracil: step 1/1.</text>
</comment>
<evidence type="ECO:0000256" key="7">
    <source>
        <dbReference type="ARBA" id="ARBA00022741"/>
    </source>
</evidence>
<evidence type="ECO:0000256" key="8">
    <source>
        <dbReference type="ARBA" id="ARBA00022842"/>
    </source>
</evidence>
<dbReference type="PANTHER" id="PTHR32315:SF4">
    <property type="entry name" value="URACIL PHOSPHORIBOSYLTRANSFERASE, CHLOROPLASTIC"/>
    <property type="match status" value="1"/>
</dbReference>
<protein>
    <recommendedName>
        <fullName evidence="13 15">Uracil phosphoribosyltransferase</fullName>
        <ecNumber evidence="3 15">2.4.2.9</ecNumber>
    </recommendedName>
    <alternativeName>
        <fullName evidence="10 15">UMP pyrophosphorylase</fullName>
    </alternativeName>
    <alternativeName>
        <fullName evidence="14 15">UPRTase</fullName>
    </alternativeName>
</protein>
<evidence type="ECO:0000259" key="16">
    <source>
        <dbReference type="Pfam" id="PF14681"/>
    </source>
</evidence>
<dbReference type="GO" id="GO:0005525">
    <property type="term" value="F:GTP binding"/>
    <property type="evidence" value="ECO:0007669"/>
    <property type="project" value="UniProtKB-KW"/>
</dbReference>
<dbReference type="GO" id="GO:0006223">
    <property type="term" value="P:uracil salvage"/>
    <property type="evidence" value="ECO:0007669"/>
    <property type="project" value="InterPro"/>
</dbReference>
<name>B9Y4M1_9FIRM</name>
<evidence type="ECO:0000256" key="1">
    <source>
        <dbReference type="ARBA" id="ARBA00005180"/>
    </source>
</evidence>
<evidence type="ECO:0000313" key="18">
    <source>
        <dbReference type="Proteomes" id="UP000005950"/>
    </source>
</evidence>
<feature type="domain" description="Phosphoribosyltransferase" evidence="16">
    <location>
        <begin position="66"/>
        <end position="267"/>
    </location>
</feature>
<feature type="binding site" evidence="15">
    <location>
        <begin position="258"/>
        <end position="260"/>
    </location>
    <ligand>
        <name>uracil</name>
        <dbReference type="ChEBI" id="CHEBI:17568"/>
    </ligand>
</feature>
<feature type="binding site" evidence="15">
    <location>
        <position position="259"/>
    </location>
    <ligand>
        <name>5-phospho-alpha-D-ribose 1-diphosphate</name>
        <dbReference type="ChEBI" id="CHEBI:58017"/>
    </ligand>
</feature>
<evidence type="ECO:0000256" key="9">
    <source>
        <dbReference type="ARBA" id="ARBA00023134"/>
    </source>
</evidence>
<dbReference type="NCBIfam" id="TIGR01091">
    <property type="entry name" value="upp"/>
    <property type="match status" value="1"/>
</dbReference>
<evidence type="ECO:0000256" key="3">
    <source>
        <dbReference type="ARBA" id="ARBA00011894"/>
    </source>
</evidence>
<comment type="catalytic activity">
    <reaction evidence="11 15">
        <text>UMP + diphosphate = 5-phospho-alpha-D-ribose 1-diphosphate + uracil</text>
        <dbReference type="Rhea" id="RHEA:13017"/>
        <dbReference type="ChEBI" id="CHEBI:17568"/>
        <dbReference type="ChEBI" id="CHEBI:33019"/>
        <dbReference type="ChEBI" id="CHEBI:57865"/>
        <dbReference type="ChEBI" id="CHEBI:58017"/>
        <dbReference type="EC" id="2.4.2.9"/>
    </reaction>
</comment>
<feature type="binding site" evidence="15">
    <location>
        <position position="138"/>
    </location>
    <ligand>
        <name>5-phospho-alpha-D-ribose 1-diphosphate</name>
        <dbReference type="ChEBI" id="CHEBI:58017"/>
    </ligand>
</feature>
<proteinExistence type="inferred from homology"/>
<evidence type="ECO:0000256" key="4">
    <source>
        <dbReference type="ARBA" id="ARBA00022533"/>
    </source>
</evidence>
<feature type="binding site" evidence="15">
    <location>
        <begin position="190"/>
        <end position="198"/>
    </location>
    <ligand>
        <name>5-phospho-alpha-D-ribose 1-diphosphate</name>
        <dbReference type="ChEBI" id="CHEBI:58017"/>
    </ligand>
</feature>
<evidence type="ECO:0000256" key="6">
    <source>
        <dbReference type="ARBA" id="ARBA00022679"/>
    </source>
</evidence>
<feature type="binding site" evidence="15">
    <location>
        <position position="253"/>
    </location>
    <ligand>
        <name>uracil</name>
        <dbReference type="ChEBI" id="CHEBI:17568"/>
    </ligand>
</feature>
<evidence type="ECO:0000256" key="12">
    <source>
        <dbReference type="ARBA" id="ARBA00056901"/>
    </source>
</evidence>
<dbReference type="FunFam" id="3.40.50.2020:FF:000003">
    <property type="entry name" value="Uracil phosphoribosyltransferase"/>
    <property type="match status" value="1"/>
</dbReference>
<dbReference type="InterPro" id="IPR034332">
    <property type="entry name" value="Upp_B"/>
</dbReference>
<dbReference type="Pfam" id="PF14681">
    <property type="entry name" value="UPRTase"/>
    <property type="match status" value="1"/>
</dbReference>
<comment type="caution">
    <text evidence="17">The sequence shown here is derived from an EMBL/GenBank/DDBJ whole genome shotgun (WGS) entry which is preliminary data.</text>
</comment>
<dbReference type="InterPro" id="IPR029057">
    <property type="entry name" value="PRTase-like"/>
</dbReference>
<evidence type="ECO:0000256" key="11">
    <source>
        <dbReference type="ARBA" id="ARBA00052919"/>
    </source>
</evidence>
<dbReference type="HOGENOM" id="CLU_067096_2_2_9"/>
<keyword evidence="7 15" id="KW-0547">Nucleotide-binding</keyword>
<dbReference type="GO" id="GO:0044206">
    <property type="term" value="P:UMP salvage"/>
    <property type="evidence" value="ECO:0007669"/>
    <property type="project" value="UniProtKB-UniRule"/>
</dbReference>
<keyword evidence="5 15" id="KW-0328">Glycosyltransferase</keyword>
<gene>
    <name evidence="15 17" type="primary">upp</name>
    <name evidence="17" type="ORF">HOLDEFILI_00752</name>
</gene>
<dbReference type="GO" id="GO:0004845">
    <property type="term" value="F:uracil phosphoribosyltransferase activity"/>
    <property type="evidence" value="ECO:0007669"/>
    <property type="project" value="UniProtKB-UniRule"/>
</dbReference>
<keyword evidence="6 15" id="KW-0808">Transferase</keyword>
<sequence>MSAFPTKDFVCLCPAARPFAYNDIRKGGRAKTHEKVSWNPLYFDKSQWYNNRDNANRIRRELMLKVLNHPLITHKLAQMRKVETGTKDFRQNLDEIAGLMAYEICRDLPTKPVTIQTPICECQTEELSKEIVLIPILRAGLGLVNGITDLIPTAKVGFIGLYRDEETLQPHEYFAKFPNTMPDAVNMVLDPMLATGGSAVAAIDMIKKRGAKTIKLVCLVGAPEGVKAVEEAHPDVDIYLAALDDHLNEKGYIVPGLGDAGDRIFGTR</sequence>
<keyword evidence="4 15" id="KW-0021">Allosteric enzyme</keyword>
<dbReference type="Gene3D" id="3.40.50.2020">
    <property type="match status" value="1"/>
</dbReference>
<accession>B9Y4M1</accession>
<dbReference type="HAMAP" id="MF_01218_B">
    <property type="entry name" value="Upp_B"/>
    <property type="match status" value="1"/>
</dbReference>
<dbReference type="eggNOG" id="COG0035">
    <property type="taxonomic scope" value="Bacteria"/>
</dbReference>
<comment type="function">
    <text evidence="12 15">Catalyzes the conversion of uracil and 5-phospho-alpha-D-ribose 1-diphosphate (PRPP) to UMP and diphosphate.</text>
</comment>
<dbReference type="STRING" id="545696.HOLDEFILI_00752"/>
<comment type="similarity">
    <text evidence="2 15">Belongs to the UPRTase family.</text>
</comment>
<dbReference type="GO" id="GO:0005737">
    <property type="term" value="C:cytoplasm"/>
    <property type="evidence" value="ECO:0007669"/>
    <property type="project" value="UniProtKB-ARBA"/>
</dbReference>
<evidence type="ECO:0000256" key="13">
    <source>
        <dbReference type="ARBA" id="ARBA00072146"/>
    </source>
</evidence>
<dbReference type="CDD" id="cd06223">
    <property type="entry name" value="PRTases_typeI"/>
    <property type="match status" value="1"/>
</dbReference>
<evidence type="ECO:0000256" key="10">
    <source>
        <dbReference type="ARBA" id="ARBA00031082"/>
    </source>
</evidence>
<organism evidence="17 18">
    <name type="scientific">Holdemania filiformis DSM 12042</name>
    <dbReference type="NCBI Taxonomy" id="545696"/>
    <lineage>
        <taxon>Bacteria</taxon>
        <taxon>Bacillati</taxon>
        <taxon>Bacillota</taxon>
        <taxon>Erysipelotrichia</taxon>
        <taxon>Erysipelotrichales</taxon>
        <taxon>Erysipelotrichaceae</taxon>
        <taxon>Holdemania</taxon>
    </lineage>
</organism>
<dbReference type="PANTHER" id="PTHR32315">
    <property type="entry name" value="ADENINE PHOSPHORIBOSYLTRANSFERASE"/>
    <property type="match status" value="1"/>
</dbReference>
<keyword evidence="9 15" id="KW-0342">GTP-binding</keyword>